<name>A0ABV8Z7Q3_9ACTN</name>
<dbReference type="InterPro" id="IPR011051">
    <property type="entry name" value="RmlC_Cupin_sf"/>
</dbReference>
<dbReference type="EMBL" id="JBHSFG010000129">
    <property type="protein sequence ID" value="MFC4472817.1"/>
    <property type="molecule type" value="Genomic_DNA"/>
</dbReference>
<dbReference type="Gene3D" id="2.60.120.10">
    <property type="entry name" value="Jelly Rolls"/>
    <property type="match status" value="1"/>
</dbReference>
<sequence>MSVESAESVEPVTLTVVDTTTASWEKFPVPEINAELDALPLFADPDTGMQVMKLIYRAGFTNPWHTHPCAHGIYVLDGTLATHQGDYPAGSFVWFPEGGTMHHGATADKDCTFLFITNKPFGIHYGDH</sequence>
<dbReference type="Pfam" id="PF12973">
    <property type="entry name" value="Cupin_7"/>
    <property type="match status" value="1"/>
</dbReference>
<reference evidence="3" key="1">
    <citation type="journal article" date="2019" name="Int. J. Syst. Evol. Microbiol.">
        <title>The Global Catalogue of Microorganisms (GCM) 10K type strain sequencing project: providing services to taxonomists for standard genome sequencing and annotation.</title>
        <authorList>
            <consortium name="The Broad Institute Genomics Platform"/>
            <consortium name="The Broad Institute Genome Sequencing Center for Infectious Disease"/>
            <person name="Wu L."/>
            <person name="Ma J."/>
        </authorList>
    </citation>
    <scope>NUCLEOTIDE SEQUENCE [LARGE SCALE GENOMIC DNA]</scope>
    <source>
        <strain evidence="3">DT43</strain>
    </source>
</reference>
<evidence type="ECO:0000259" key="1">
    <source>
        <dbReference type="Pfam" id="PF12973"/>
    </source>
</evidence>
<keyword evidence="3" id="KW-1185">Reference proteome</keyword>
<dbReference type="InterPro" id="IPR014710">
    <property type="entry name" value="RmlC-like_jellyroll"/>
</dbReference>
<comment type="caution">
    <text evidence="2">The sequence shown here is derived from an EMBL/GenBank/DDBJ whole genome shotgun (WGS) entry which is preliminary data.</text>
</comment>
<evidence type="ECO:0000313" key="2">
    <source>
        <dbReference type="EMBL" id="MFC4472817.1"/>
    </source>
</evidence>
<organism evidence="2 3">
    <name type="scientific">Streptomyces xiangluensis</name>
    <dbReference type="NCBI Taxonomy" id="2665720"/>
    <lineage>
        <taxon>Bacteria</taxon>
        <taxon>Bacillati</taxon>
        <taxon>Actinomycetota</taxon>
        <taxon>Actinomycetes</taxon>
        <taxon>Kitasatosporales</taxon>
        <taxon>Streptomycetaceae</taxon>
        <taxon>Streptomyces</taxon>
    </lineage>
</organism>
<evidence type="ECO:0000313" key="3">
    <source>
        <dbReference type="Proteomes" id="UP001596012"/>
    </source>
</evidence>
<gene>
    <name evidence="2" type="ORF">ACFPH6_51630</name>
</gene>
<proteinExistence type="predicted"/>
<dbReference type="Proteomes" id="UP001596012">
    <property type="component" value="Unassembled WGS sequence"/>
</dbReference>
<dbReference type="InterPro" id="IPR025979">
    <property type="entry name" value="ChrR-like_cupin_dom"/>
</dbReference>
<feature type="domain" description="ChrR-like cupin" evidence="1">
    <location>
        <begin position="15"/>
        <end position="120"/>
    </location>
</feature>
<dbReference type="RefSeq" id="WP_386357264.1">
    <property type="nucleotide sequence ID" value="NZ_JBHSFG010000129.1"/>
</dbReference>
<dbReference type="SUPFAM" id="SSF51182">
    <property type="entry name" value="RmlC-like cupins"/>
    <property type="match status" value="1"/>
</dbReference>
<protein>
    <submittedName>
        <fullName evidence="2">Cupin domain-containing protein</fullName>
    </submittedName>
</protein>
<accession>A0ABV8Z7Q3</accession>